<organism evidence="1 2">
    <name type="scientific">Bradyrhizobium diversitatis</name>
    <dbReference type="NCBI Taxonomy" id="2755406"/>
    <lineage>
        <taxon>Bacteria</taxon>
        <taxon>Pseudomonadati</taxon>
        <taxon>Pseudomonadota</taxon>
        <taxon>Alphaproteobacteria</taxon>
        <taxon>Hyphomicrobiales</taxon>
        <taxon>Nitrobacteraceae</taxon>
        <taxon>Bradyrhizobium</taxon>
    </lineage>
</organism>
<gene>
    <name evidence="1" type="ORF">H1B27_19845</name>
</gene>
<protein>
    <submittedName>
        <fullName evidence="1">AbiV family abortive infection protein</fullName>
    </submittedName>
</protein>
<sequence length="239" mass="27503">MRKAKLLKPPRKSDVEATINVCLANASRLMDDAVMLEFQERGGGRLAICMLAQEEYAKAFLLYMVREELLPWDTDLLRIMRSHACKHLLAIVMEYVSPDWETIEELQAKLRAEYDLGDRFPSRISSALNILYFEMIRRGNFFDDNEYEPDVLAVAVGERDREKQDAIYIDVDKSCRVKKSPSDITRKSAAIEYERASRYGSIVAGLLKPDAYEGLELRKLKDAMKVVFWQEYKAIASSD</sequence>
<proteinExistence type="predicted"/>
<comment type="caution">
    <text evidence="1">The sequence shown here is derived from an EMBL/GenBank/DDBJ whole genome shotgun (WGS) entry which is preliminary data.</text>
</comment>
<dbReference type="Proteomes" id="UP001194539">
    <property type="component" value="Unassembled WGS sequence"/>
</dbReference>
<dbReference type="EMBL" id="JACEGD010000017">
    <property type="protein sequence ID" value="MBH5388519.1"/>
    <property type="molecule type" value="Genomic_DNA"/>
</dbReference>
<name>A0ABS0P5E4_9BRAD</name>
<evidence type="ECO:0000313" key="1">
    <source>
        <dbReference type="EMBL" id="MBH5388519.1"/>
    </source>
</evidence>
<accession>A0ABS0P5E4</accession>
<dbReference type="Pfam" id="PF18728">
    <property type="entry name" value="HEPN_AbiV"/>
    <property type="match status" value="1"/>
</dbReference>
<evidence type="ECO:0000313" key="2">
    <source>
        <dbReference type="Proteomes" id="UP001194539"/>
    </source>
</evidence>
<dbReference type="InterPro" id="IPR030987">
    <property type="entry name" value="AbiV"/>
</dbReference>
<keyword evidence="2" id="KW-1185">Reference proteome</keyword>
<dbReference type="RefSeq" id="WP_197967205.1">
    <property type="nucleotide sequence ID" value="NZ_JACEGD010000017.1"/>
</dbReference>
<reference evidence="1 2" key="1">
    <citation type="submission" date="2020-07" db="EMBL/GenBank/DDBJ databases">
        <title>Bradyrhizobium diversity isolated from nodules of indigenous legumes of Western Australia.</title>
        <authorList>
            <person name="Klepa M.S."/>
        </authorList>
    </citation>
    <scope>NUCLEOTIDE SEQUENCE [LARGE SCALE GENOMIC DNA]</scope>
    <source>
        <strain evidence="1 2">CNPSo 4019</strain>
    </source>
</reference>
<dbReference type="NCBIfam" id="TIGR04498">
    <property type="entry name" value="AbiV_defense"/>
    <property type="match status" value="1"/>
</dbReference>